<dbReference type="AlphaFoldDB" id="A0AA37Q910"/>
<dbReference type="InterPro" id="IPR036380">
    <property type="entry name" value="Isochorismatase-like_sf"/>
</dbReference>
<protein>
    <recommendedName>
        <fullName evidence="3">Isochorismatase family protein</fullName>
    </recommendedName>
</protein>
<evidence type="ECO:0000313" key="2">
    <source>
        <dbReference type="Proteomes" id="UP001161325"/>
    </source>
</evidence>
<evidence type="ECO:0008006" key="3">
    <source>
        <dbReference type="Google" id="ProtNLM"/>
    </source>
</evidence>
<proteinExistence type="predicted"/>
<dbReference type="Proteomes" id="UP001161325">
    <property type="component" value="Unassembled WGS sequence"/>
</dbReference>
<keyword evidence="2" id="KW-1185">Reference proteome</keyword>
<dbReference type="EMBL" id="BRXS01000003">
    <property type="protein sequence ID" value="GLC25937.1"/>
    <property type="molecule type" value="Genomic_DNA"/>
</dbReference>
<comment type="caution">
    <text evidence="1">The sequence shown here is derived from an EMBL/GenBank/DDBJ whole genome shotgun (WGS) entry which is preliminary data.</text>
</comment>
<dbReference type="Gene3D" id="3.40.50.850">
    <property type="entry name" value="Isochorismatase-like"/>
    <property type="match status" value="1"/>
</dbReference>
<accession>A0AA37Q910</accession>
<evidence type="ECO:0000313" key="1">
    <source>
        <dbReference type="EMBL" id="GLC25937.1"/>
    </source>
</evidence>
<name>A0AA37Q910_9BACT</name>
<organism evidence="1 2">
    <name type="scientific">Roseisolibacter agri</name>
    <dbReference type="NCBI Taxonomy" id="2014610"/>
    <lineage>
        <taxon>Bacteria</taxon>
        <taxon>Pseudomonadati</taxon>
        <taxon>Gemmatimonadota</taxon>
        <taxon>Gemmatimonadia</taxon>
        <taxon>Gemmatimonadales</taxon>
        <taxon>Gemmatimonadaceae</taxon>
        <taxon>Roseisolibacter</taxon>
    </lineage>
</organism>
<sequence length="259" mass="28224">MPLRTVALRARSASGAPITVVRHDWDPARVAVVVCDMWNTTQCVSAARRVAEMAPRMNAVLARLRDDGALIVHAPAGCMEHYAGTPARERALRAPRVESPVPIDWHDWDASREAPLPPALADETPCACPPGDPCTAGGPPYPWTHQIDAIEIAPVDAVTDSGEDVLALLAARGIDDVVVMGVHANRCVMGRPYGIRQLVYWGKRPVLCRDLTDAYHRDPRGHRHGNAQMVAHVERYWCPTLTSDQLAGGAPFDFAEPTQ</sequence>
<dbReference type="SUPFAM" id="SSF52499">
    <property type="entry name" value="Isochorismatase-like hydrolases"/>
    <property type="match status" value="1"/>
</dbReference>
<gene>
    <name evidence="1" type="ORF">rosag_24500</name>
</gene>
<reference evidence="1" key="1">
    <citation type="submission" date="2022-08" db="EMBL/GenBank/DDBJ databases">
        <title>Draft genome sequencing of Roseisolibacter agri AW1220.</title>
        <authorList>
            <person name="Tobiishi Y."/>
            <person name="Tonouchi A."/>
        </authorList>
    </citation>
    <scope>NUCLEOTIDE SEQUENCE</scope>
    <source>
        <strain evidence="1">AW1220</strain>
    </source>
</reference>
<dbReference type="RefSeq" id="WP_284350400.1">
    <property type="nucleotide sequence ID" value="NZ_BRXS01000003.1"/>
</dbReference>